<reference evidence="6 7" key="1">
    <citation type="submission" date="2024-05" db="EMBL/GenBank/DDBJ databases">
        <title>Sphingomonas sp. HF-S3 16S ribosomal RNA gene Genome sequencing and assembly.</title>
        <authorList>
            <person name="Lee H."/>
        </authorList>
    </citation>
    <scope>NUCLEOTIDE SEQUENCE [LARGE SCALE GENOMIC DNA]</scope>
    <source>
        <strain evidence="6 7">HF-S3</strain>
    </source>
</reference>
<keyword evidence="4" id="KW-0812">Transmembrane</keyword>
<evidence type="ECO:0000313" key="7">
    <source>
        <dbReference type="Proteomes" id="UP001427805"/>
    </source>
</evidence>
<dbReference type="Pfam" id="PF01553">
    <property type="entry name" value="Acyltransferase"/>
    <property type="match status" value="1"/>
</dbReference>
<evidence type="ECO:0000256" key="1">
    <source>
        <dbReference type="ARBA" id="ARBA00005189"/>
    </source>
</evidence>
<dbReference type="RefSeq" id="WP_346247691.1">
    <property type="nucleotide sequence ID" value="NZ_JBDIZK010000009.1"/>
</dbReference>
<proteinExistence type="predicted"/>
<dbReference type="PANTHER" id="PTHR10434:SF40">
    <property type="entry name" value="1-ACYL-SN-GLYCEROL-3-PHOSPHATE ACYLTRANSFERASE"/>
    <property type="match status" value="1"/>
</dbReference>
<keyword evidence="4" id="KW-0472">Membrane</keyword>
<dbReference type="Proteomes" id="UP001427805">
    <property type="component" value="Unassembled WGS sequence"/>
</dbReference>
<keyword evidence="2" id="KW-0808">Transferase</keyword>
<dbReference type="SMART" id="SM00563">
    <property type="entry name" value="PlsC"/>
    <property type="match status" value="1"/>
</dbReference>
<accession>A0ABV0BAS8</accession>
<dbReference type="SUPFAM" id="SSF69593">
    <property type="entry name" value="Glycerol-3-phosphate (1)-acyltransferase"/>
    <property type="match status" value="1"/>
</dbReference>
<keyword evidence="7" id="KW-1185">Reference proteome</keyword>
<evidence type="ECO:0000313" key="6">
    <source>
        <dbReference type="EMBL" id="MEN3748669.1"/>
    </source>
</evidence>
<comment type="pathway">
    <text evidence="1">Lipid metabolism.</text>
</comment>
<dbReference type="GO" id="GO:0016746">
    <property type="term" value="F:acyltransferase activity"/>
    <property type="evidence" value="ECO:0007669"/>
    <property type="project" value="UniProtKB-KW"/>
</dbReference>
<feature type="domain" description="Phospholipid/glycerol acyltransferase" evidence="5">
    <location>
        <begin position="69"/>
        <end position="183"/>
    </location>
</feature>
<evidence type="ECO:0000256" key="3">
    <source>
        <dbReference type="ARBA" id="ARBA00023315"/>
    </source>
</evidence>
<name>A0ABV0BAS8_9SPHN</name>
<keyword evidence="4" id="KW-1133">Transmembrane helix</keyword>
<evidence type="ECO:0000259" key="5">
    <source>
        <dbReference type="SMART" id="SM00563"/>
    </source>
</evidence>
<comment type="caution">
    <text evidence="6">The sequence shown here is derived from an EMBL/GenBank/DDBJ whole genome shotgun (WGS) entry which is preliminary data.</text>
</comment>
<evidence type="ECO:0000256" key="2">
    <source>
        <dbReference type="ARBA" id="ARBA00022679"/>
    </source>
</evidence>
<protein>
    <submittedName>
        <fullName evidence="6">Lysophospholipid acyltransferase family protein</fullName>
    </submittedName>
</protein>
<organism evidence="6 7">
    <name type="scientific">Sphingomonas rustica</name>
    <dbReference type="NCBI Taxonomy" id="3103142"/>
    <lineage>
        <taxon>Bacteria</taxon>
        <taxon>Pseudomonadati</taxon>
        <taxon>Pseudomonadota</taxon>
        <taxon>Alphaproteobacteria</taxon>
        <taxon>Sphingomonadales</taxon>
        <taxon>Sphingomonadaceae</taxon>
        <taxon>Sphingomonas</taxon>
    </lineage>
</organism>
<dbReference type="PANTHER" id="PTHR10434">
    <property type="entry name" value="1-ACYL-SN-GLYCEROL-3-PHOSPHATE ACYLTRANSFERASE"/>
    <property type="match status" value="1"/>
</dbReference>
<dbReference type="InterPro" id="IPR002123">
    <property type="entry name" value="Plipid/glycerol_acylTrfase"/>
</dbReference>
<sequence>MDLLRTIAFSMFFYSLSVPMVLFAPVSALFGPRALRGYANGWAALMRWSARIFLGIEQRVEGTIPAGPVIFAAKHESLYEAIELTRLLEAPATVMKRELAMIPIWGWAARRYGVIVVDRAANASALRAMMRDGRAALAEGRSIMIFPEGTRVPPGESPALQAGFAGLYRMLDVPVVPIAVRSGHVWPKKGAKHPGTVVFRFGEPIPPGLPRAEVEAKVHQGINALQA</sequence>
<gene>
    <name evidence="6" type="ORF">TPR58_15945</name>
</gene>
<evidence type="ECO:0000256" key="4">
    <source>
        <dbReference type="SAM" id="Phobius"/>
    </source>
</evidence>
<feature type="transmembrane region" description="Helical" evidence="4">
    <location>
        <begin position="6"/>
        <end position="30"/>
    </location>
</feature>
<keyword evidence="3 6" id="KW-0012">Acyltransferase</keyword>
<dbReference type="CDD" id="cd07989">
    <property type="entry name" value="LPLAT_AGPAT-like"/>
    <property type="match status" value="1"/>
</dbReference>
<dbReference type="EMBL" id="JBDIZK010000009">
    <property type="protein sequence ID" value="MEN3748669.1"/>
    <property type="molecule type" value="Genomic_DNA"/>
</dbReference>